<evidence type="ECO:0000256" key="1">
    <source>
        <dbReference type="ARBA" id="ARBA00009199"/>
    </source>
</evidence>
<dbReference type="PANTHER" id="PTHR11895:SF156">
    <property type="entry name" value="FATTY ACID AMIDE HYDROLASE"/>
    <property type="match status" value="1"/>
</dbReference>
<dbReference type="AlphaFoldDB" id="A0A7I4CIU2"/>
<dbReference type="PANTHER" id="PTHR11895">
    <property type="entry name" value="TRANSAMIDASE"/>
    <property type="match status" value="1"/>
</dbReference>
<dbReference type="Proteomes" id="UP000006727">
    <property type="component" value="Chromosome 23"/>
</dbReference>
<evidence type="ECO:0000313" key="4">
    <source>
        <dbReference type="Proteomes" id="UP000006727"/>
    </source>
</evidence>
<reference evidence="3 4" key="1">
    <citation type="journal article" date="2008" name="Science">
        <title>The Physcomitrella genome reveals evolutionary insights into the conquest of land by plants.</title>
        <authorList>
            <person name="Rensing S."/>
            <person name="Lang D."/>
            <person name="Zimmer A."/>
            <person name="Terry A."/>
            <person name="Salamov A."/>
            <person name="Shapiro H."/>
            <person name="Nishiyama T."/>
            <person name="Perroud P.-F."/>
            <person name="Lindquist E."/>
            <person name="Kamisugi Y."/>
            <person name="Tanahashi T."/>
            <person name="Sakakibara K."/>
            <person name="Fujita T."/>
            <person name="Oishi K."/>
            <person name="Shin-I T."/>
            <person name="Kuroki Y."/>
            <person name="Toyoda A."/>
            <person name="Suzuki Y."/>
            <person name="Hashimoto A."/>
            <person name="Yamaguchi K."/>
            <person name="Sugano A."/>
            <person name="Kohara Y."/>
            <person name="Fujiyama A."/>
            <person name="Anterola A."/>
            <person name="Aoki S."/>
            <person name="Ashton N."/>
            <person name="Barbazuk W.B."/>
            <person name="Barker E."/>
            <person name="Bennetzen J."/>
            <person name="Bezanilla M."/>
            <person name="Blankenship R."/>
            <person name="Cho S.H."/>
            <person name="Dutcher S."/>
            <person name="Estelle M."/>
            <person name="Fawcett J.A."/>
            <person name="Gundlach H."/>
            <person name="Hanada K."/>
            <person name="Heyl A."/>
            <person name="Hicks K.A."/>
            <person name="Hugh J."/>
            <person name="Lohr M."/>
            <person name="Mayer K."/>
            <person name="Melkozernov A."/>
            <person name="Murata T."/>
            <person name="Nelson D."/>
            <person name="Pils B."/>
            <person name="Prigge M."/>
            <person name="Reiss B."/>
            <person name="Renner T."/>
            <person name="Rombauts S."/>
            <person name="Rushton P."/>
            <person name="Sanderfoot A."/>
            <person name="Schween G."/>
            <person name="Shiu S.-H."/>
            <person name="Stueber K."/>
            <person name="Theodoulou F.L."/>
            <person name="Tu H."/>
            <person name="Van de Peer Y."/>
            <person name="Verrier P.J."/>
            <person name="Waters E."/>
            <person name="Wood A."/>
            <person name="Yang L."/>
            <person name="Cove D."/>
            <person name="Cuming A."/>
            <person name="Hasebe M."/>
            <person name="Lucas S."/>
            <person name="Mishler D.B."/>
            <person name="Reski R."/>
            <person name="Grigoriev I."/>
            <person name="Quatrano R.S."/>
            <person name="Boore J.L."/>
        </authorList>
    </citation>
    <scope>NUCLEOTIDE SEQUENCE [LARGE SCALE GENOMIC DNA]</scope>
    <source>
        <strain evidence="3 4">cv. Gransden 2004</strain>
    </source>
</reference>
<dbReference type="EnsemblPlants" id="Pp3c23_9920V3.7">
    <property type="protein sequence ID" value="Pp3c23_9920V3.7"/>
    <property type="gene ID" value="Pp3c23_9920"/>
</dbReference>
<accession>A0A7I4CIU2</accession>
<dbReference type="InterPro" id="IPR036928">
    <property type="entry name" value="AS_sf"/>
</dbReference>
<dbReference type="Pfam" id="PF01425">
    <property type="entry name" value="Amidase"/>
    <property type="match status" value="1"/>
</dbReference>
<dbReference type="EnsemblPlants" id="Pp3c23_9920V3.8">
    <property type="protein sequence ID" value="Pp3c23_9920V3.8"/>
    <property type="gene ID" value="Pp3c23_9920"/>
</dbReference>
<dbReference type="InterPro" id="IPR023631">
    <property type="entry name" value="Amidase_dom"/>
</dbReference>
<proteinExistence type="inferred from homology"/>
<dbReference type="GeneID" id="112275887"/>
<keyword evidence="4" id="KW-1185">Reference proteome</keyword>
<evidence type="ECO:0000313" key="3">
    <source>
        <dbReference type="EnsemblPlants" id="Pp3c23_9920V3.7"/>
    </source>
</evidence>
<dbReference type="FunCoup" id="A0A7I4CIU2">
    <property type="interactions" value="1560"/>
</dbReference>
<comment type="similarity">
    <text evidence="1">Belongs to the amidase family.</text>
</comment>
<dbReference type="SUPFAM" id="SSF75304">
    <property type="entry name" value="Amidase signature (AS) enzymes"/>
    <property type="match status" value="1"/>
</dbReference>
<dbReference type="Gramene" id="Pp3c23_9920V3.8">
    <property type="protein sequence ID" value="Pp3c23_9920V3.8"/>
    <property type="gene ID" value="Pp3c23_9920"/>
</dbReference>
<dbReference type="InParanoid" id="A0A7I4CIU2"/>
<dbReference type="EnsemblPlants" id="Pp3c23_9920V3.11">
    <property type="protein sequence ID" value="Pp3c23_9920V3.11"/>
    <property type="gene ID" value="Pp3c23_9920"/>
</dbReference>
<dbReference type="Gramene" id="Pp3c23_9920V3.11">
    <property type="protein sequence ID" value="Pp3c23_9920V3.11"/>
    <property type="gene ID" value="Pp3c23_9920"/>
</dbReference>
<evidence type="ECO:0000259" key="2">
    <source>
        <dbReference type="Pfam" id="PF01425"/>
    </source>
</evidence>
<dbReference type="GO" id="GO:0016020">
    <property type="term" value="C:membrane"/>
    <property type="evidence" value="ECO:0000318"/>
    <property type="project" value="GO_Central"/>
</dbReference>
<dbReference type="InterPro" id="IPR000120">
    <property type="entry name" value="Amidase"/>
</dbReference>
<dbReference type="PROSITE" id="PS00571">
    <property type="entry name" value="AMIDASES"/>
    <property type="match status" value="1"/>
</dbReference>
<organism evidence="3 4">
    <name type="scientific">Physcomitrium patens</name>
    <name type="common">Spreading-leaved earth moss</name>
    <name type="synonym">Physcomitrella patens</name>
    <dbReference type="NCBI Taxonomy" id="3218"/>
    <lineage>
        <taxon>Eukaryota</taxon>
        <taxon>Viridiplantae</taxon>
        <taxon>Streptophyta</taxon>
        <taxon>Embryophyta</taxon>
        <taxon>Bryophyta</taxon>
        <taxon>Bryophytina</taxon>
        <taxon>Bryopsida</taxon>
        <taxon>Funariidae</taxon>
        <taxon>Funariales</taxon>
        <taxon>Funariaceae</taxon>
        <taxon>Physcomitrium</taxon>
    </lineage>
</organism>
<name>A0A7I4CIU2_PHYPA</name>
<dbReference type="RefSeq" id="XP_073386510.1">
    <property type="nucleotide sequence ID" value="XM_073530409.1"/>
</dbReference>
<dbReference type="Gene3D" id="3.90.1300.10">
    <property type="entry name" value="Amidase signature (AS) domain"/>
    <property type="match status" value="1"/>
</dbReference>
<dbReference type="GO" id="GO:0047412">
    <property type="term" value="F:N-(long-chain-acyl)ethanolamine deacylase activity"/>
    <property type="evidence" value="ECO:0000318"/>
    <property type="project" value="GO_Central"/>
</dbReference>
<sequence length="601" mass="65890">MAQNKMRPVDEVLRGKLEFKLAKVIAPKLTGWQLSLFVWSQGSFLFGKLIKSKLLRMNNLPQCLREIIISDAPMYQPEYPANQAPEIAVKNFLDESDPKERVAFALEHLPARQSHFQDDSPPFLYWKIRDYVEAYTTGRVTPTQVAERIIATVEEAKKRSPSLVYFISFLSEDVRKQATESTERYKKGTALSVLDGVPLAVKDDIDCLPHPSTAGTKWLPQVREVKEDAVSIARLRSCGMMMIGKAVMHELGMGTTGSNPHHGTARNPHDLGRYTGGSSSGPGAIVASGLCPVALGTDVGGSIRIPSSLCGNIGLKPTFGRITNEGLFCVGWSMESSGPIASSTEDALLVYAAMVGSHPTDKLHSWPLPPCVPDLNVGFQAIMGSLKLGKYSDWFNSTFEKEVAEVCNKSLNLIFETFGTETKEIILPELDEIKIAHLCTVGSEYVSGLAGYDTKLLKELSLEVQGTLGLFKEFTALDYLSSQKIRRRAMYFYMQAFESVDVIVTPTTGTTAPVISSAALTVGESDLTTVGNLMRFIIAPNFLGLPAISVPVGHDSRGLPIGLQLIGRPWQEATLFRVAAAFEEVCTPLRKRATTFYNILK</sequence>
<protein>
    <recommendedName>
        <fullName evidence="2">Amidase domain-containing protein</fullName>
    </recommendedName>
</protein>
<dbReference type="EMBL" id="ABEU02000023">
    <property type="status" value="NOT_ANNOTATED_CDS"/>
    <property type="molecule type" value="Genomic_DNA"/>
</dbReference>
<dbReference type="GO" id="GO:0070291">
    <property type="term" value="P:N-acylethanolamine metabolic process"/>
    <property type="evidence" value="ECO:0000318"/>
    <property type="project" value="GO_Central"/>
</dbReference>
<reference evidence="3 4" key="2">
    <citation type="journal article" date="2018" name="Plant J.">
        <title>The Physcomitrella patens chromosome-scale assembly reveals moss genome structure and evolution.</title>
        <authorList>
            <person name="Lang D."/>
            <person name="Ullrich K.K."/>
            <person name="Murat F."/>
            <person name="Fuchs J."/>
            <person name="Jenkins J."/>
            <person name="Haas F.B."/>
            <person name="Piednoel M."/>
            <person name="Gundlach H."/>
            <person name="Van Bel M."/>
            <person name="Meyberg R."/>
            <person name="Vives C."/>
            <person name="Morata J."/>
            <person name="Symeonidi A."/>
            <person name="Hiss M."/>
            <person name="Muchero W."/>
            <person name="Kamisugi Y."/>
            <person name="Saleh O."/>
            <person name="Blanc G."/>
            <person name="Decker E.L."/>
            <person name="van Gessel N."/>
            <person name="Grimwood J."/>
            <person name="Hayes R.D."/>
            <person name="Graham S.W."/>
            <person name="Gunter L.E."/>
            <person name="McDaniel S.F."/>
            <person name="Hoernstein S.N.W."/>
            <person name="Larsson A."/>
            <person name="Li F.W."/>
            <person name="Perroud P.F."/>
            <person name="Phillips J."/>
            <person name="Ranjan P."/>
            <person name="Rokshar D.S."/>
            <person name="Rothfels C.J."/>
            <person name="Schneider L."/>
            <person name="Shu S."/>
            <person name="Stevenson D.W."/>
            <person name="Thummler F."/>
            <person name="Tillich M."/>
            <person name="Villarreal Aguilar J.C."/>
            <person name="Widiez T."/>
            <person name="Wong G.K."/>
            <person name="Wymore A."/>
            <person name="Zhang Y."/>
            <person name="Zimmer A.D."/>
            <person name="Quatrano R.S."/>
            <person name="Mayer K.F.X."/>
            <person name="Goodstein D."/>
            <person name="Casacuberta J.M."/>
            <person name="Vandepoele K."/>
            <person name="Reski R."/>
            <person name="Cuming A.C."/>
            <person name="Tuskan G.A."/>
            <person name="Maumus F."/>
            <person name="Salse J."/>
            <person name="Schmutz J."/>
            <person name="Rensing S.A."/>
        </authorList>
    </citation>
    <scope>NUCLEOTIDE SEQUENCE [LARGE SCALE GENOMIC DNA]</scope>
    <source>
        <strain evidence="3 4">cv. Gransden 2004</strain>
    </source>
</reference>
<dbReference type="Gramene" id="Pp3c23_9920V3.7">
    <property type="protein sequence ID" value="Pp3c23_9920V3.7"/>
    <property type="gene ID" value="Pp3c23_9920"/>
</dbReference>
<dbReference type="OMA" id="PGWHIDG"/>
<feature type="domain" description="Amidase" evidence="2">
    <location>
        <begin position="152"/>
        <end position="575"/>
    </location>
</feature>
<reference evidence="3" key="3">
    <citation type="submission" date="2020-12" db="UniProtKB">
        <authorList>
            <consortium name="EnsemblPlants"/>
        </authorList>
    </citation>
    <scope>IDENTIFICATION</scope>
</reference>
<dbReference type="InterPro" id="IPR020556">
    <property type="entry name" value="Amidase_CS"/>
</dbReference>